<proteinExistence type="predicted"/>
<sequence length="942" mass="104188">MIARAAIREEPEVIDLLSDDSVPSSATPQTRTPLDLDEDGNLSPLHDLPYGVFHDFDDLEDDLPVPVAAEPLHRGQYINIDGEDIFIPDEEEVPPVQGDATELDAELAAALSNEQADGGAQAGAADFALVDEEITADSCLQRVLEIFPDVDHEHIRKLWADFDSNEDYESLSGSGRLDNIINQLVSATSYPKAEKGKQATHKRKREDSIDENDFKQWEDVDRHETPAYLKGNIRHILKSEFPEFPVQYINDILSQHKHVYQSYMALAAAKDRKDPAAGRGRPSTRNLADANNTAVNTGWPVLPLELDAARKKVVEIRAGYAREGRRKRLEEENLQKAKDAGEITECSACCDDLPMNRQIHCDGTIAHFICFECIETYISSEVGEARCRVLCTAGCSAPYPPNQLNLLSNKQLLAKLAELEQEKAIRDAELEDLEECPCCDYKAILPPIEEDFEFRCANPECEMVTCRRCKAKSHIPLSCEEHAKDNKLKSQHTVEEAMTAALVRSCNKCKKQFIKQDGCNKMTCPSCSNLQCYVCSQSITSYDHFDQTPHRANVTGGNGKKKCPLYDANGVEERHEREVKEAEEAARRKVLEENPDVQQEDLEIKVSDAVKKVTSGRADGVAGLGGGWMAGLYAGAGVLGGFDGMNDALDEQFQRVNQMHARQIRDADAEARGRAYRRNAEDRAARRARLARAAEAAVAAEDALALAPAPVPAVQGFIPVVAAAPGGIGGGGWPGYPNPYLDQTAGLQAGANQHVAALPAGGGYNAWGDNMLDALHLARLPDPNAYPGFDPIVPVNNHLAAAPGDMNRDRERQDRLGQLYGVYADRLDLVRRPAPAQPPQAGMNPQQPNQQQARDAALQDLRADRDQRMQRIRDQLQQERLLVNLQGQQRFHQQHGLNDRLQRQQLLHQQLALQRQQQAEDILSLAAYRNNAARGRPGDAQQ</sequence>
<keyword evidence="5" id="KW-0863">Zinc-finger</keyword>
<name>A0AAE0WUJ4_9PEZI</name>
<keyword evidence="4" id="KW-0677">Repeat</keyword>
<dbReference type="AlphaFoldDB" id="A0AAE0WUJ4"/>
<feature type="domain" description="RING-type" evidence="10">
    <location>
        <begin position="342"/>
        <end position="563"/>
    </location>
</feature>
<dbReference type="CDD" id="cd20339">
    <property type="entry name" value="BRcat_RBR_RNF216"/>
    <property type="match status" value="1"/>
</dbReference>
<dbReference type="InterPro" id="IPR044066">
    <property type="entry name" value="TRIAD_supradom"/>
</dbReference>
<keyword evidence="8" id="KW-0175">Coiled coil</keyword>
<feature type="region of interest" description="Disordered" evidence="9">
    <location>
        <begin position="271"/>
        <end position="290"/>
    </location>
</feature>
<evidence type="ECO:0000256" key="4">
    <source>
        <dbReference type="ARBA" id="ARBA00022737"/>
    </source>
</evidence>
<accession>A0AAE0WUJ4</accession>
<feature type="compositionally biased region" description="Low complexity" evidence="9">
    <location>
        <begin position="839"/>
        <end position="858"/>
    </location>
</feature>
<dbReference type="PROSITE" id="PS51873">
    <property type="entry name" value="TRIAD"/>
    <property type="match status" value="1"/>
</dbReference>
<keyword evidence="6" id="KW-0833">Ubl conjugation pathway</keyword>
<evidence type="ECO:0000256" key="2">
    <source>
        <dbReference type="ARBA" id="ARBA00022679"/>
    </source>
</evidence>
<dbReference type="Pfam" id="PF26200">
    <property type="entry name" value="Rcat_RNF216"/>
    <property type="match status" value="1"/>
</dbReference>
<dbReference type="InterPro" id="IPR047545">
    <property type="entry name" value="BRcat_RBR_RNF216"/>
</dbReference>
<evidence type="ECO:0000313" key="12">
    <source>
        <dbReference type="Proteomes" id="UP001274830"/>
    </source>
</evidence>
<evidence type="ECO:0000256" key="6">
    <source>
        <dbReference type="ARBA" id="ARBA00022786"/>
    </source>
</evidence>
<evidence type="ECO:0000256" key="9">
    <source>
        <dbReference type="SAM" id="MobiDB-lite"/>
    </source>
</evidence>
<comment type="caution">
    <text evidence="11">The sequence shown here is derived from an EMBL/GenBank/DDBJ whole genome shotgun (WGS) entry which is preliminary data.</text>
</comment>
<dbReference type="CDD" id="cd20353">
    <property type="entry name" value="Rcat_RBR_RNF216"/>
    <property type="match status" value="1"/>
</dbReference>
<feature type="compositionally biased region" description="Polar residues" evidence="9">
    <location>
        <begin position="21"/>
        <end position="32"/>
    </location>
</feature>
<feature type="coiled-coil region" evidence="8">
    <location>
        <begin position="409"/>
        <end position="436"/>
    </location>
</feature>
<dbReference type="Gene3D" id="1.20.120.1750">
    <property type="match status" value="1"/>
</dbReference>
<comment type="pathway">
    <text evidence="1">Protein modification; protein ubiquitination.</text>
</comment>
<keyword evidence="2" id="KW-0808">Transferase</keyword>
<evidence type="ECO:0000256" key="8">
    <source>
        <dbReference type="SAM" id="Coils"/>
    </source>
</evidence>
<dbReference type="InterPro" id="IPR047546">
    <property type="entry name" value="Rcat_RBR_RNF216"/>
</dbReference>
<reference evidence="11" key="1">
    <citation type="submission" date="2023-07" db="EMBL/GenBank/DDBJ databases">
        <title>Black Yeasts Isolated from many extreme environments.</title>
        <authorList>
            <person name="Coleine C."/>
            <person name="Stajich J.E."/>
            <person name="Selbmann L."/>
        </authorList>
    </citation>
    <scope>NUCLEOTIDE SEQUENCE</scope>
    <source>
        <strain evidence="11">CCFEE 5485</strain>
    </source>
</reference>
<dbReference type="Proteomes" id="UP001274830">
    <property type="component" value="Unassembled WGS sequence"/>
</dbReference>
<dbReference type="GO" id="GO:0016740">
    <property type="term" value="F:transferase activity"/>
    <property type="evidence" value="ECO:0007669"/>
    <property type="project" value="UniProtKB-KW"/>
</dbReference>
<evidence type="ECO:0000256" key="1">
    <source>
        <dbReference type="ARBA" id="ARBA00004906"/>
    </source>
</evidence>
<keyword evidence="3" id="KW-0479">Metal-binding</keyword>
<evidence type="ECO:0000259" key="10">
    <source>
        <dbReference type="PROSITE" id="PS51873"/>
    </source>
</evidence>
<feature type="region of interest" description="Disordered" evidence="9">
    <location>
        <begin position="833"/>
        <end position="858"/>
    </location>
</feature>
<gene>
    <name evidence="11" type="ORF">LTR78_001969</name>
</gene>
<dbReference type="EMBL" id="JAUTXT010000005">
    <property type="protein sequence ID" value="KAK3677874.1"/>
    <property type="molecule type" value="Genomic_DNA"/>
</dbReference>
<dbReference type="SUPFAM" id="SSF57850">
    <property type="entry name" value="RING/U-box"/>
    <property type="match status" value="1"/>
</dbReference>
<keyword evidence="12" id="KW-1185">Reference proteome</keyword>
<protein>
    <recommendedName>
        <fullName evidence="10">RING-type domain-containing protein</fullName>
    </recommendedName>
</protein>
<dbReference type="InterPro" id="IPR051628">
    <property type="entry name" value="LUBAC_E3_Ligases"/>
</dbReference>
<organism evidence="11 12">
    <name type="scientific">Recurvomyces mirabilis</name>
    <dbReference type="NCBI Taxonomy" id="574656"/>
    <lineage>
        <taxon>Eukaryota</taxon>
        <taxon>Fungi</taxon>
        <taxon>Dikarya</taxon>
        <taxon>Ascomycota</taxon>
        <taxon>Pezizomycotina</taxon>
        <taxon>Dothideomycetes</taxon>
        <taxon>Dothideomycetidae</taxon>
        <taxon>Mycosphaerellales</taxon>
        <taxon>Teratosphaeriaceae</taxon>
        <taxon>Recurvomyces</taxon>
    </lineage>
</organism>
<keyword evidence="7" id="KW-0862">Zinc</keyword>
<evidence type="ECO:0000256" key="3">
    <source>
        <dbReference type="ARBA" id="ARBA00022723"/>
    </source>
</evidence>
<evidence type="ECO:0000256" key="5">
    <source>
        <dbReference type="ARBA" id="ARBA00022771"/>
    </source>
</evidence>
<dbReference type="PANTHER" id="PTHR22770:SF47">
    <property type="entry name" value="E3 UBIQUITIN-PROTEIN LIGASE RNF216"/>
    <property type="match status" value="1"/>
</dbReference>
<dbReference type="PANTHER" id="PTHR22770">
    <property type="entry name" value="UBIQUITIN CONJUGATING ENZYME 7 INTERACTING PROTEIN-RELATED"/>
    <property type="match status" value="1"/>
</dbReference>
<feature type="region of interest" description="Disordered" evidence="9">
    <location>
        <begin position="17"/>
        <end position="41"/>
    </location>
</feature>
<evidence type="ECO:0000313" key="11">
    <source>
        <dbReference type="EMBL" id="KAK3677874.1"/>
    </source>
</evidence>
<evidence type="ECO:0000256" key="7">
    <source>
        <dbReference type="ARBA" id="ARBA00022833"/>
    </source>
</evidence>
<dbReference type="GO" id="GO:0008270">
    <property type="term" value="F:zinc ion binding"/>
    <property type="evidence" value="ECO:0007669"/>
    <property type="project" value="UniProtKB-KW"/>
</dbReference>